<dbReference type="GO" id="GO:0004180">
    <property type="term" value="F:carboxypeptidase activity"/>
    <property type="evidence" value="ECO:0007669"/>
    <property type="project" value="TreeGrafter"/>
</dbReference>
<dbReference type="OrthoDB" id="9773538at2"/>
<accession>A0A2G9CBZ4</accession>
<dbReference type="InterPro" id="IPR034005">
    <property type="entry name" value="M3A_DCP"/>
</dbReference>
<comment type="cofactor">
    <cofactor evidence="7">
        <name>Zn(2+)</name>
        <dbReference type="ChEBI" id="CHEBI:29105"/>
    </cofactor>
    <text evidence="7">Binds 1 zinc ion.</text>
</comment>
<evidence type="ECO:0000313" key="9">
    <source>
        <dbReference type="EMBL" id="PIM53923.1"/>
    </source>
</evidence>
<gene>
    <name evidence="9" type="ORF">CS062_07290</name>
</gene>
<dbReference type="Pfam" id="PF01432">
    <property type="entry name" value="Peptidase_M3"/>
    <property type="match status" value="1"/>
</dbReference>
<evidence type="ECO:0000256" key="2">
    <source>
        <dbReference type="ARBA" id="ARBA00022670"/>
    </source>
</evidence>
<dbReference type="GO" id="GO:0046872">
    <property type="term" value="F:metal ion binding"/>
    <property type="evidence" value="ECO:0007669"/>
    <property type="project" value="UniProtKB-UniRule"/>
</dbReference>
<comment type="caution">
    <text evidence="9">The sequence shown here is derived from an EMBL/GenBank/DDBJ whole genome shotgun (WGS) entry which is preliminary data.</text>
</comment>
<evidence type="ECO:0000256" key="6">
    <source>
        <dbReference type="ARBA" id="ARBA00023049"/>
    </source>
</evidence>
<reference evidence="9 10" key="1">
    <citation type="submission" date="2017-11" db="EMBL/GenBank/DDBJ databases">
        <title>Draft genome sequence of Mitsuaria sp. HWN-4.</title>
        <authorList>
            <person name="Gundlapally S.R."/>
        </authorList>
    </citation>
    <scope>NUCLEOTIDE SEQUENCE [LARGE SCALE GENOMIC DNA]</scope>
    <source>
        <strain evidence="9 10">HWN-4</strain>
    </source>
</reference>
<keyword evidence="2 7" id="KW-0645">Protease</keyword>
<dbReference type="Gene3D" id="3.40.390.10">
    <property type="entry name" value="Collagenase (Catalytic Domain)"/>
    <property type="match status" value="1"/>
</dbReference>
<keyword evidence="5 7" id="KW-0862">Zinc</keyword>
<evidence type="ECO:0000256" key="4">
    <source>
        <dbReference type="ARBA" id="ARBA00022801"/>
    </source>
</evidence>
<dbReference type="GO" id="GO:0004222">
    <property type="term" value="F:metalloendopeptidase activity"/>
    <property type="evidence" value="ECO:0007669"/>
    <property type="project" value="InterPro"/>
</dbReference>
<dbReference type="Gene3D" id="1.10.1370.40">
    <property type="match status" value="1"/>
</dbReference>
<proteinExistence type="inferred from homology"/>
<keyword evidence="10" id="KW-1185">Reference proteome</keyword>
<dbReference type="RefSeq" id="WP_099860821.1">
    <property type="nucleotide sequence ID" value="NZ_PEOG01000015.1"/>
</dbReference>
<keyword evidence="4 7" id="KW-0378">Hydrolase</keyword>
<dbReference type="Gene3D" id="1.10.1370.10">
    <property type="entry name" value="Neurolysin, domain 3"/>
    <property type="match status" value="1"/>
</dbReference>
<keyword evidence="6 7" id="KW-0482">Metalloprotease</keyword>
<evidence type="ECO:0000256" key="5">
    <source>
        <dbReference type="ARBA" id="ARBA00022833"/>
    </source>
</evidence>
<dbReference type="AlphaFoldDB" id="A0A2G9CBZ4"/>
<dbReference type="Proteomes" id="UP000231501">
    <property type="component" value="Unassembled WGS sequence"/>
</dbReference>
<dbReference type="InterPro" id="IPR001567">
    <property type="entry name" value="Pept_M3A_M3B_dom"/>
</dbReference>
<evidence type="ECO:0000256" key="1">
    <source>
        <dbReference type="ARBA" id="ARBA00006040"/>
    </source>
</evidence>
<protein>
    <submittedName>
        <fullName evidence="9">Peptidase M3</fullName>
    </submittedName>
</protein>
<dbReference type="PANTHER" id="PTHR43660">
    <property type="entry name" value="DIPEPTIDYL CARBOXYPEPTIDASE"/>
    <property type="match status" value="1"/>
</dbReference>
<dbReference type="InterPro" id="IPR024077">
    <property type="entry name" value="Neurolysin/TOP_dom2"/>
</dbReference>
<keyword evidence="3 7" id="KW-0479">Metal-binding</keyword>
<dbReference type="SUPFAM" id="SSF55486">
    <property type="entry name" value="Metalloproteases ('zincins'), catalytic domain"/>
    <property type="match status" value="1"/>
</dbReference>
<feature type="domain" description="Peptidase M3A/M3B catalytic" evidence="8">
    <location>
        <begin position="235"/>
        <end position="683"/>
    </location>
</feature>
<comment type="similarity">
    <text evidence="1 7">Belongs to the peptidase M3 family.</text>
</comment>
<organism evidence="9 10">
    <name type="scientific">Roseateles chitinivorans</name>
    <dbReference type="NCBI Taxonomy" id="2917965"/>
    <lineage>
        <taxon>Bacteria</taxon>
        <taxon>Pseudomonadati</taxon>
        <taxon>Pseudomonadota</taxon>
        <taxon>Betaproteobacteria</taxon>
        <taxon>Burkholderiales</taxon>
        <taxon>Sphaerotilaceae</taxon>
        <taxon>Roseateles</taxon>
    </lineage>
</organism>
<sequence length="687" mass="76697">MSAAPAANPLLSTWTGPYGLPPFEAIEAGHFEPAFDAALAAHRAELDAIASQPAPPTFDNTLAALDRAGRALTALEHLFSTLSASASSPELQAVQRRMAAPLAAHTNAIYLNAALFARVEALHEQRAALALTPEQLRLLERVHLDFVRAGARLQGADRDRYAANMERQAELNTRFAQNVLADESSYQLVLRDERGLAGLPDFVRAAARQAALDRGQAEEGVHVVTLSRSLIVPFLTFSERRDLREQAWRAWVGRGDATGETDNRTLVRELLALRHEQAVLHGHRSFADYALADTMAGRQSAVQALLDQVWEPAKAAAARERAMLDQVREQLGHDLAIEAWDWRWYAEKVRQQRFQLDEAEVKPYFPLDAMVRAMFDCAERLYGLRFVEQPQVAGYHPDVKVHEVRREDGTLRGVFIQDNFARPTKRSGAWMNALRWQARNGIDALPIILNNNNFAKGAPGEPTLLSFDDVRTLFHEFGHGLHGLLSDVEFERLSGTQVLRDFVELPSQLMEHWMAEPAVLKQHARHYRTGEPLPDALLERLKAAATFNQGYETVRYCASALVDLAIHAREAAEVPDPVAFERETLERLGLPPAIGMNHRLTHFQHLFSGSYYASGYYVYLWAEVLDCDAFEAFVEAGDPFDRSVARSLLDNILSVGNSREPGATYRAFRGRDARVEPMLKGRGLVPA</sequence>
<dbReference type="PANTHER" id="PTHR43660:SF1">
    <property type="entry name" value="DIPEPTIDYL CARBOXYPEPTIDASE"/>
    <property type="match status" value="1"/>
</dbReference>
<dbReference type="EMBL" id="PEOG01000015">
    <property type="protein sequence ID" value="PIM53923.1"/>
    <property type="molecule type" value="Genomic_DNA"/>
</dbReference>
<dbReference type="InterPro" id="IPR045090">
    <property type="entry name" value="Pept_M3A_M3B"/>
</dbReference>
<evidence type="ECO:0000256" key="7">
    <source>
        <dbReference type="RuleBase" id="RU003435"/>
    </source>
</evidence>
<dbReference type="GO" id="GO:0006508">
    <property type="term" value="P:proteolysis"/>
    <property type="evidence" value="ECO:0007669"/>
    <property type="project" value="UniProtKB-KW"/>
</dbReference>
<evidence type="ECO:0000259" key="8">
    <source>
        <dbReference type="Pfam" id="PF01432"/>
    </source>
</evidence>
<dbReference type="GO" id="GO:0005829">
    <property type="term" value="C:cytosol"/>
    <property type="evidence" value="ECO:0007669"/>
    <property type="project" value="TreeGrafter"/>
</dbReference>
<dbReference type="InterPro" id="IPR024079">
    <property type="entry name" value="MetalloPept_cat_dom_sf"/>
</dbReference>
<evidence type="ECO:0000256" key="3">
    <source>
        <dbReference type="ARBA" id="ARBA00022723"/>
    </source>
</evidence>
<dbReference type="CDD" id="cd06456">
    <property type="entry name" value="M3A_DCP"/>
    <property type="match status" value="1"/>
</dbReference>
<evidence type="ECO:0000313" key="10">
    <source>
        <dbReference type="Proteomes" id="UP000231501"/>
    </source>
</evidence>
<dbReference type="FunFam" id="3.40.390.10:FF:000009">
    <property type="entry name" value="Oligopeptidase A"/>
    <property type="match status" value="1"/>
</dbReference>
<name>A0A2G9CBZ4_9BURK</name>